<accession>A0AAD1X3U4</accession>
<reference evidence="2" key="1">
    <citation type="submission" date="2023-07" db="EMBL/GenBank/DDBJ databases">
        <authorList>
            <consortium name="AG Swart"/>
            <person name="Singh M."/>
            <person name="Singh A."/>
            <person name="Seah K."/>
            <person name="Emmerich C."/>
        </authorList>
    </citation>
    <scope>NUCLEOTIDE SEQUENCE</scope>
    <source>
        <strain evidence="2">DP1</strain>
    </source>
</reference>
<evidence type="ECO:0000313" key="2">
    <source>
        <dbReference type="EMBL" id="CAI2359684.1"/>
    </source>
</evidence>
<comment type="caution">
    <text evidence="2">The sequence shown here is derived from an EMBL/GenBank/DDBJ whole genome shotgun (WGS) entry which is preliminary data.</text>
</comment>
<keyword evidence="1" id="KW-0472">Membrane</keyword>
<name>A0AAD1X3U4_EUPCR</name>
<feature type="transmembrane region" description="Helical" evidence="1">
    <location>
        <begin position="12"/>
        <end position="36"/>
    </location>
</feature>
<keyword evidence="1" id="KW-0812">Transmembrane</keyword>
<gene>
    <name evidence="2" type="ORF">ECRASSUSDP1_LOCUS977</name>
</gene>
<protein>
    <submittedName>
        <fullName evidence="2">Uncharacterized protein</fullName>
    </submittedName>
</protein>
<dbReference type="AlphaFoldDB" id="A0AAD1X3U4"/>
<proteinExistence type="predicted"/>
<keyword evidence="1" id="KW-1133">Transmembrane helix</keyword>
<feature type="transmembrane region" description="Helical" evidence="1">
    <location>
        <begin position="56"/>
        <end position="74"/>
    </location>
</feature>
<organism evidence="2 3">
    <name type="scientific">Euplotes crassus</name>
    <dbReference type="NCBI Taxonomy" id="5936"/>
    <lineage>
        <taxon>Eukaryota</taxon>
        <taxon>Sar</taxon>
        <taxon>Alveolata</taxon>
        <taxon>Ciliophora</taxon>
        <taxon>Intramacronucleata</taxon>
        <taxon>Spirotrichea</taxon>
        <taxon>Hypotrichia</taxon>
        <taxon>Euplotida</taxon>
        <taxon>Euplotidae</taxon>
        <taxon>Moneuplotes</taxon>
    </lineage>
</organism>
<sequence length="76" mass="8875">MVIVAAGGCWWLLVVYFLAEFWVCEVCCGCSALFLLEIYCSLLILLERGFKQFNCFFNFICSGFHFLGIFECFWSR</sequence>
<keyword evidence="3" id="KW-1185">Reference proteome</keyword>
<evidence type="ECO:0000256" key="1">
    <source>
        <dbReference type="SAM" id="Phobius"/>
    </source>
</evidence>
<dbReference type="EMBL" id="CAMPGE010000919">
    <property type="protein sequence ID" value="CAI2359684.1"/>
    <property type="molecule type" value="Genomic_DNA"/>
</dbReference>
<dbReference type="Proteomes" id="UP001295684">
    <property type="component" value="Unassembled WGS sequence"/>
</dbReference>
<evidence type="ECO:0000313" key="3">
    <source>
        <dbReference type="Proteomes" id="UP001295684"/>
    </source>
</evidence>